<feature type="transmembrane region" description="Helical" evidence="9">
    <location>
        <begin position="395"/>
        <end position="421"/>
    </location>
</feature>
<dbReference type="Gene3D" id="1.10.357.20">
    <property type="entry name" value="SLC41 divalent cation transporters, integral membrane domain"/>
    <property type="match status" value="1"/>
</dbReference>
<keyword evidence="5 9" id="KW-0460">Magnesium</keyword>
<dbReference type="Gene3D" id="3.10.580.10">
    <property type="entry name" value="CBS-domain"/>
    <property type="match status" value="1"/>
</dbReference>
<dbReference type="Gene3D" id="1.25.60.10">
    <property type="entry name" value="MgtE N-terminal domain-like"/>
    <property type="match status" value="1"/>
</dbReference>
<dbReference type="Pfam" id="PF00571">
    <property type="entry name" value="CBS"/>
    <property type="match status" value="2"/>
</dbReference>
<dbReference type="Proteomes" id="UP001239462">
    <property type="component" value="Unassembled WGS sequence"/>
</dbReference>
<name>A0ABT7PFH9_9BACT</name>
<dbReference type="SUPFAM" id="SSF54631">
    <property type="entry name" value="CBS-domain pair"/>
    <property type="match status" value="1"/>
</dbReference>
<comment type="function">
    <text evidence="9">Acts as a magnesium transporter.</text>
</comment>
<feature type="domain" description="CBS" evidence="10">
    <location>
        <begin position="145"/>
        <end position="210"/>
    </location>
</feature>
<reference evidence="11 12" key="1">
    <citation type="submission" date="2023-06" db="EMBL/GenBank/DDBJ databases">
        <title>Roseiconus lacunae JC819 isolated from Gulf of Mannar region, Tamil Nadu.</title>
        <authorList>
            <person name="Pk S."/>
            <person name="Ch S."/>
            <person name="Ch V.R."/>
        </authorList>
    </citation>
    <scope>NUCLEOTIDE SEQUENCE [LARGE SCALE GENOMIC DNA]</scope>
    <source>
        <strain evidence="11 12">JC819</strain>
    </source>
</reference>
<evidence type="ECO:0000313" key="11">
    <source>
        <dbReference type="EMBL" id="MDM4014996.1"/>
    </source>
</evidence>
<keyword evidence="8" id="KW-0129">CBS domain</keyword>
<proteinExistence type="inferred from homology"/>
<dbReference type="SUPFAM" id="SSF158791">
    <property type="entry name" value="MgtE N-terminal domain-like"/>
    <property type="match status" value="1"/>
</dbReference>
<dbReference type="EMBL" id="JASZZN010000004">
    <property type="protein sequence ID" value="MDM4014996.1"/>
    <property type="molecule type" value="Genomic_DNA"/>
</dbReference>
<comment type="subcellular location">
    <subcellularLocation>
        <location evidence="9">Cell membrane</location>
        <topology evidence="9">Multi-pass membrane protein</topology>
    </subcellularLocation>
    <subcellularLocation>
        <location evidence="1">Membrane</location>
        <topology evidence="1">Multi-pass membrane protein</topology>
    </subcellularLocation>
</comment>
<dbReference type="InterPro" id="IPR036739">
    <property type="entry name" value="SLC41_membr_dom_sf"/>
</dbReference>
<dbReference type="Pfam" id="PF01769">
    <property type="entry name" value="MgtE"/>
    <property type="match status" value="1"/>
</dbReference>
<accession>A0ABT7PFH9</accession>
<dbReference type="SUPFAM" id="SSF161093">
    <property type="entry name" value="MgtE membrane domain-like"/>
    <property type="match status" value="1"/>
</dbReference>
<comment type="subunit">
    <text evidence="9">Homodimer.</text>
</comment>
<keyword evidence="9" id="KW-0479">Metal-binding</keyword>
<dbReference type="PANTHER" id="PTHR41394">
    <property type="entry name" value="MAGNESIUM TRANSPORTER MGTE"/>
    <property type="match status" value="1"/>
</dbReference>
<dbReference type="SMART" id="SM00924">
    <property type="entry name" value="MgtE_N"/>
    <property type="match status" value="1"/>
</dbReference>
<evidence type="ECO:0000256" key="8">
    <source>
        <dbReference type="PROSITE-ProRule" id="PRU00703"/>
    </source>
</evidence>
<evidence type="ECO:0000256" key="6">
    <source>
        <dbReference type="ARBA" id="ARBA00022989"/>
    </source>
</evidence>
<protein>
    <recommendedName>
        <fullName evidence="9">Magnesium transporter MgtE</fullName>
    </recommendedName>
</protein>
<dbReference type="PANTHER" id="PTHR41394:SF5">
    <property type="entry name" value="SLC41A_MGTE INTEGRAL MEMBRANE DOMAIN-CONTAINING PROTEIN"/>
    <property type="match status" value="1"/>
</dbReference>
<dbReference type="InterPro" id="IPR038076">
    <property type="entry name" value="MgtE_N_sf"/>
</dbReference>
<evidence type="ECO:0000259" key="10">
    <source>
        <dbReference type="PROSITE" id="PS51371"/>
    </source>
</evidence>
<evidence type="ECO:0000256" key="1">
    <source>
        <dbReference type="ARBA" id="ARBA00004141"/>
    </source>
</evidence>
<sequence>MNDVVTDPITENDRSWEEVVRVANEGSVEELSELLDSMSVAEQAYVFSHMEDDAEAVVLRRLPAEDAADLIGHFNESEAARMIQLLESQAAATILQEMPIDEQADVIGDLPEKEAEAILQELPQQNADNVRELTAYPDNVAGGMMVVEMLRFRSEMTVAEVIDEINRGAEHYTDLDVRYAYVCDDEGRLVGVLPMQNLLFVKRYRKLGEIMIKDPLSVRTTAPLEELAEFFESHVYLGVPVVDDDGVLKGVLHREAVQYEEVRAAENDYLKSQGIVGGEELRTMPVWLRSRRRLSWLSINIFLNLGAAAVIAYFQETLESVIALAVFLPIISDMSGCSGNQAVAVSMRELSLGIIRPTEFFRVWWKEFTVGLINGSVLGGLIAVVAVLFDGNPYLGVVVGVALCLNTLIAVSIGGVVPLLLKRFGFDPAVASGPLLTTVTDMCGFFLVLGLATVMLSRLT</sequence>
<dbReference type="InterPro" id="IPR006667">
    <property type="entry name" value="SLC41_membr_dom"/>
</dbReference>
<dbReference type="InterPro" id="IPR046342">
    <property type="entry name" value="CBS_dom_sf"/>
</dbReference>
<gene>
    <name evidence="11" type="primary">mgtE</name>
    <name evidence="11" type="ORF">QTN89_06115</name>
</gene>
<dbReference type="SMART" id="SM00116">
    <property type="entry name" value="CBS"/>
    <property type="match status" value="2"/>
</dbReference>
<keyword evidence="7 9" id="KW-0472">Membrane</keyword>
<evidence type="ECO:0000256" key="9">
    <source>
        <dbReference type="RuleBase" id="RU362011"/>
    </source>
</evidence>
<dbReference type="InterPro" id="IPR006668">
    <property type="entry name" value="Mg_transptr_MgtE_intracell_dom"/>
</dbReference>
<comment type="caution">
    <text evidence="11">The sequence shown here is derived from an EMBL/GenBank/DDBJ whole genome shotgun (WGS) entry which is preliminary data.</text>
</comment>
<feature type="transmembrane region" description="Helical" evidence="9">
    <location>
        <begin position="294"/>
        <end position="315"/>
    </location>
</feature>
<dbReference type="InterPro" id="IPR006669">
    <property type="entry name" value="MgtE_transporter"/>
</dbReference>
<evidence type="ECO:0000313" key="12">
    <source>
        <dbReference type="Proteomes" id="UP001239462"/>
    </source>
</evidence>
<dbReference type="RefSeq" id="WP_230773409.1">
    <property type="nucleotide sequence ID" value="NZ_CP141221.1"/>
</dbReference>
<dbReference type="InterPro" id="IPR000644">
    <property type="entry name" value="CBS_dom"/>
</dbReference>
<feature type="transmembrane region" description="Helical" evidence="9">
    <location>
        <begin position="433"/>
        <end position="456"/>
    </location>
</feature>
<keyword evidence="12" id="KW-1185">Reference proteome</keyword>
<evidence type="ECO:0000256" key="4">
    <source>
        <dbReference type="ARBA" id="ARBA00022692"/>
    </source>
</evidence>
<evidence type="ECO:0000256" key="7">
    <source>
        <dbReference type="ARBA" id="ARBA00023136"/>
    </source>
</evidence>
<comment type="similarity">
    <text evidence="2 9">Belongs to the SLC41A transporter family.</text>
</comment>
<feature type="domain" description="CBS" evidence="10">
    <location>
        <begin position="211"/>
        <end position="269"/>
    </location>
</feature>
<keyword evidence="4 9" id="KW-0812">Transmembrane</keyword>
<keyword evidence="6 9" id="KW-1133">Transmembrane helix</keyword>
<evidence type="ECO:0000256" key="5">
    <source>
        <dbReference type="ARBA" id="ARBA00022842"/>
    </source>
</evidence>
<dbReference type="CDD" id="cd04606">
    <property type="entry name" value="CBS_pair_Mg_transporter"/>
    <property type="match status" value="1"/>
</dbReference>
<organism evidence="11 12">
    <name type="scientific">Roseiconus lacunae</name>
    <dbReference type="NCBI Taxonomy" id="2605694"/>
    <lineage>
        <taxon>Bacteria</taxon>
        <taxon>Pseudomonadati</taxon>
        <taxon>Planctomycetota</taxon>
        <taxon>Planctomycetia</taxon>
        <taxon>Pirellulales</taxon>
        <taxon>Pirellulaceae</taxon>
        <taxon>Roseiconus</taxon>
    </lineage>
</organism>
<keyword evidence="9" id="KW-1003">Cell membrane</keyword>
<evidence type="ECO:0000256" key="3">
    <source>
        <dbReference type="ARBA" id="ARBA00022448"/>
    </source>
</evidence>
<feature type="transmembrane region" description="Helical" evidence="9">
    <location>
        <begin position="368"/>
        <end position="389"/>
    </location>
</feature>
<evidence type="ECO:0000256" key="2">
    <source>
        <dbReference type="ARBA" id="ARBA00009749"/>
    </source>
</evidence>
<keyword evidence="3 9" id="KW-0813">Transport</keyword>
<dbReference type="PROSITE" id="PS51371">
    <property type="entry name" value="CBS"/>
    <property type="match status" value="2"/>
</dbReference>
<dbReference type="Pfam" id="PF03448">
    <property type="entry name" value="MgtE_N"/>
    <property type="match status" value="1"/>
</dbReference>
<dbReference type="NCBIfam" id="TIGR00400">
    <property type="entry name" value="mgtE"/>
    <property type="match status" value="1"/>
</dbReference>
<comment type="caution">
    <text evidence="9">Lacks conserved residue(s) required for the propagation of feature annotation.</text>
</comment>